<dbReference type="PATRIC" id="fig|754476.3.peg.1834"/>
<dbReference type="Gene3D" id="1.10.260.40">
    <property type="entry name" value="lambda repressor-like DNA-binding domains"/>
    <property type="match status" value="1"/>
</dbReference>
<dbReference type="AlphaFoldDB" id="I1XJV6"/>
<dbReference type="SMART" id="SM00530">
    <property type="entry name" value="HTH_XRE"/>
    <property type="match status" value="1"/>
</dbReference>
<sequence length="241" mass="28319">MRKKKNEISTQSMEEFGRFMKFLRCPEIYQYKLKMAERFEAMDNVSGLQELYQSDLAFFDELFPDEELPETFRELQASARRYKLKMYSLRDLADALEISKNTLHDYEQGKRYPSVEFIYDYCEVLKIPVDEVLNEWLRCHPKENIRGHASARLENYYFHNLSSSFNDEKRVLAREFFAKALLYSFSRNHFVLPDGDKVKAVAKIMGVLIDGVLAQGLSLEPDNIQLSSISSNEDNIDRFDL</sequence>
<gene>
    <name evidence="1" type="ordered locus">Q7A_1857</name>
</gene>
<dbReference type="EMBL" id="CP003390">
    <property type="protein sequence ID" value="AFI84675.1"/>
    <property type="molecule type" value="Genomic_DNA"/>
</dbReference>
<dbReference type="Proteomes" id="UP000009144">
    <property type="component" value="Chromosome"/>
</dbReference>
<dbReference type="InterPro" id="IPR001387">
    <property type="entry name" value="Cro/C1-type_HTH"/>
</dbReference>
<dbReference type="CDD" id="cd00093">
    <property type="entry name" value="HTH_XRE"/>
    <property type="match status" value="1"/>
</dbReference>
<dbReference type="InterPro" id="IPR010982">
    <property type="entry name" value="Lambda_DNA-bd_dom_sf"/>
</dbReference>
<name>I1XJV6_METNJ</name>
<dbReference type="eggNOG" id="COG1396">
    <property type="taxonomic scope" value="Bacteria"/>
</dbReference>
<protein>
    <submittedName>
        <fullName evidence="1">Uncharacterized protein</fullName>
    </submittedName>
</protein>
<reference evidence="1 2" key="1">
    <citation type="journal article" date="2012" name="J. Bacteriol.">
        <title>Complete genome sequences of Methylophaga sp. strain JAM1 and Methylophaga sp. strain JAM7.</title>
        <authorList>
            <person name="Villeneuve C."/>
            <person name="Martineau C."/>
            <person name="Mauffrey F."/>
            <person name="Villemur R."/>
        </authorList>
    </citation>
    <scope>NUCLEOTIDE SEQUENCE [LARGE SCALE GENOMIC DNA]</scope>
    <source>
        <strain evidence="1 2">JAM1</strain>
    </source>
</reference>
<dbReference type="STRING" id="754476.Q7A_1857"/>
<proteinExistence type="predicted"/>
<dbReference type="Pfam" id="PF01381">
    <property type="entry name" value="HTH_3"/>
    <property type="match status" value="1"/>
</dbReference>
<reference evidence="1 2" key="2">
    <citation type="journal article" date="2013" name="Int. J. Syst. Evol. Microbiol.">
        <title>Methylophaga nitratireducenticrescens sp. nov. and Methylophaga frappieri sp. nov., isolated from the biofilm of the methanol-fed denitrification system treating the seawater at the Montreal Biodome.</title>
        <authorList>
            <person name="Villeneuve C."/>
            <person name="Martineau C."/>
            <person name="Mauffrey F."/>
            <person name="Villemur R."/>
        </authorList>
    </citation>
    <scope>NUCLEOTIDE SEQUENCE [LARGE SCALE GENOMIC DNA]</scope>
    <source>
        <strain evidence="1 2">JAM1</strain>
    </source>
</reference>
<keyword evidence="2" id="KW-1185">Reference proteome</keyword>
<dbReference type="RefSeq" id="WP_014707046.1">
    <property type="nucleotide sequence ID" value="NC_017857.3"/>
</dbReference>
<accession>I1XJV6</accession>
<dbReference type="PROSITE" id="PS50943">
    <property type="entry name" value="HTH_CROC1"/>
    <property type="match status" value="1"/>
</dbReference>
<evidence type="ECO:0000313" key="2">
    <source>
        <dbReference type="Proteomes" id="UP000009144"/>
    </source>
</evidence>
<dbReference type="SUPFAM" id="SSF47413">
    <property type="entry name" value="lambda repressor-like DNA-binding domains"/>
    <property type="match status" value="1"/>
</dbReference>
<organism evidence="1 2">
    <name type="scientific">Methylophaga nitratireducenticrescens</name>
    <dbReference type="NCBI Taxonomy" id="754476"/>
    <lineage>
        <taxon>Bacteria</taxon>
        <taxon>Pseudomonadati</taxon>
        <taxon>Pseudomonadota</taxon>
        <taxon>Gammaproteobacteria</taxon>
        <taxon>Thiotrichales</taxon>
        <taxon>Piscirickettsiaceae</taxon>
        <taxon>Methylophaga</taxon>
    </lineage>
</organism>
<dbReference type="OrthoDB" id="528805at2"/>
<dbReference type="KEGG" id="mej:Q7A_1857"/>
<evidence type="ECO:0000313" key="1">
    <source>
        <dbReference type="EMBL" id="AFI84675.1"/>
    </source>
</evidence>
<dbReference type="HOGENOM" id="CLU_1150813_0_0_6"/>
<dbReference type="GO" id="GO:0003677">
    <property type="term" value="F:DNA binding"/>
    <property type="evidence" value="ECO:0007669"/>
    <property type="project" value="InterPro"/>
</dbReference>